<accession>A0A6V8MKN9</accession>
<keyword evidence="2" id="KW-0732">Signal</keyword>
<evidence type="ECO:0000313" key="3">
    <source>
        <dbReference type="EMBL" id="GFO60605.1"/>
    </source>
</evidence>
<evidence type="ECO:0000256" key="2">
    <source>
        <dbReference type="SAM" id="SignalP"/>
    </source>
</evidence>
<evidence type="ECO:0000256" key="1">
    <source>
        <dbReference type="SAM" id="MobiDB-lite"/>
    </source>
</evidence>
<name>A0A6V8MKN9_9BACT</name>
<proteinExistence type="predicted"/>
<feature type="signal peptide" evidence="2">
    <location>
        <begin position="1"/>
        <end position="31"/>
    </location>
</feature>
<gene>
    <name evidence="3" type="ORF">GMST_29300</name>
</gene>
<keyword evidence="4" id="KW-1185">Reference proteome</keyword>
<dbReference type="EMBL" id="BLXX01000009">
    <property type="protein sequence ID" value="GFO60605.1"/>
    <property type="molecule type" value="Genomic_DNA"/>
</dbReference>
<sequence length="271" mass="28722">MLNLARRKKMPTLKQTLLAFALLALAVPAYAAPTAQINIPSTDAKGLKELAISVTNYTRFSSKSNAGPNSYALGVETGLLPFENVKLEVGVDYVTTGSGSETDDHPFYFNAKLATAEELGAKWMPAFAIGIFNAGTYDRPASGVSTRQNIAYLLAAKTLPVIGRLSAGGYLGSQRALRTPANPHNNSGVLASWDRTIAEVSDKLWLGADYLSGNNANGEVSVGAAWNFTKQISVLAGVVWYNPFYKLSDADGGSSPGGKPAFTTQLTINLP</sequence>
<dbReference type="RefSeq" id="WP_246399658.1">
    <property type="nucleotide sequence ID" value="NZ_BLXX01000009.1"/>
</dbReference>
<organism evidence="3 4">
    <name type="scientific">Geomonas silvestris</name>
    <dbReference type="NCBI Taxonomy" id="2740184"/>
    <lineage>
        <taxon>Bacteria</taxon>
        <taxon>Pseudomonadati</taxon>
        <taxon>Thermodesulfobacteriota</taxon>
        <taxon>Desulfuromonadia</taxon>
        <taxon>Geobacterales</taxon>
        <taxon>Geobacteraceae</taxon>
        <taxon>Geomonas</taxon>
    </lineage>
</organism>
<feature type="chain" id="PRO_5028278072" evidence="2">
    <location>
        <begin position="32"/>
        <end position="271"/>
    </location>
</feature>
<protein>
    <submittedName>
        <fullName evidence="3">Uncharacterized protein</fullName>
    </submittedName>
</protein>
<feature type="compositionally biased region" description="Polar residues" evidence="1">
    <location>
        <begin position="262"/>
        <end position="271"/>
    </location>
</feature>
<dbReference type="Proteomes" id="UP000556026">
    <property type="component" value="Unassembled WGS sequence"/>
</dbReference>
<dbReference type="AlphaFoldDB" id="A0A6V8MKN9"/>
<feature type="region of interest" description="Disordered" evidence="1">
    <location>
        <begin position="251"/>
        <end position="271"/>
    </location>
</feature>
<evidence type="ECO:0000313" key="4">
    <source>
        <dbReference type="Proteomes" id="UP000556026"/>
    </source>
</evidence>
<comment type="caution">
    <text evidence="3">The sequence shown here is derived from an EMBL/GenBank/DDBJ whole genome shotgun (WGS) entry which is preliminary data.</text>
</comment>
<reference evidence="4" key="1">
    <citation type="submission" date="2020-06" db="EMBL/GenBank/DDBJ databases">
        <title>Draft genomic sequence of Geomonas sp. Red330.</title>
        <authorList>
            <person name="Itoh H."/>
            <person name="Zhenxing X."/>
            <person name="Ushijima N."/>
            <person name="Masuda Y."/>
            <person name="Shiratori Y."/>
            <person name="Senoo K."/>
        </authorList>
    </citation>
    <scope>NUCLEOTIDE SEQUENCE [LARGE SCALE GENOMIC DNA]</scope>
    <source>
        <strain evidence="4">Red330</strain>
    </source>
</reference>